<evidence type="ECO:0000313" key="2">
    <source>
        <dbReference type="EMBL" id="ERJ96416.1"/>
    </source>
</evidence>
<dbReference type="AlphaFoldDB" id="U2KD05"/>
<evidence type="ECO:0000313" key="3">
    <source>
        <dbReference type="Proteomes" id="UP000016662"/>
    </source>
</evidence>
<dbReference type="PROSITE" id="PS51186">
    <property type="entry name" value="GNAT"/>
    <property type="match status" value="1"/>
</dbReference>
<dbReference type="RefSeq" id="WP_021682681.1">
    <property type="nucleotide sequence ID" value="NZ_KI260433.1"/>
</dbReference>
<feature type="domain" description="N-acetyltransferase" evidence="1">
    <location>
        <begin position="1"/>
        <end position="139"/>
    </location>
</feature>
<dbReference type="PANTHER" id="PTHR13355">
    <property type="entry name" value="GLUCOSAMINE 6-PHOSPHATE N-ACETYLTRANSFERASE"/>
    <property type="match status" value="1"/>
</dbReference>
<name>U2KD05_9FIRM</name>
<dbReference type="PANTHER" id="PTHR13355:SF11">
    <property type="entry name" value="GLUCOSAMINE 6-PHOSPHATE N-ACETYLTRANSFERASE"/>
    <property type="match status" value="1"/>
</dbReference>
<protein>
    <submittedName>
        <fullName evidence="2">Acetyltransferase, GNAT family</fullName>
    </submittedName>
</protein>
<dbReference type="Gene3D" id="3.40.630.30">
    <property type="match status" value="1"/>
</dbReference>
<dbReference type="PATRIC" id="fig|411473.3.peg.990"/>
<dbReference type="EMBL" id="AWVF01000151">
    <property type="protein sequence ID" value="ERJ96416.1"/>
    <property type="molecule type" value="Genomic_DNA"/>
</dbReference>
<dbReference type="InterPro" id="IPR000182">
    <property type="entry name" value="GNAT_dom"/>
</dbReference>
<evidence type="ECO:0000259" key="1">
    <source>
        <dbReference type="PROSITE" id="PS51186"/>
    </source>
</evidence>
<dbReference type="STRING" id="411473.RUMCAL_01218"/>
<comment type="caution">
    <text evidence="2">The sequence shown here is derived from an EMBL/GenBank/DDBJ whole genome shotgun (WGS) entry which is preliminary data.</text>
</comment>
<proteinExistence type="predicted"/>
<dbReference type="eggNOG" id="COG2153">
    <property type="taxonomic scope" value="Bacteria"/>
</dbReference>
<sequence length="139" mass="15661">MAYQTVILKQLNEGCAAVRKAVFMEEQGFQQEFDDVDDRAYHVLIQDGERPVATGRLFTEDGETYLIGRVAVLSAYRGQHLGEHVVTALEQQAKACGAKCITLSAQCRAAGFYEKLGYTKTEEYHMDEFCPHVTMRKAF</sequence>
<dbReference type="CDD" id="cd04301">
    <property type="entry name" value="NAT_SF"/>
    <property type="match status" value="1"/>
</dbReference>
<keyword evidence="3" id="KW-1185">Reference proteome</keyword>
<dbReference type="InterPro" id="IPR039143">
    <property type="entry name" value="GNPNAT1-like"/>
</dbReference>
<dbReference type="Pfam" id="PF00583">
    <property type="entry name" value="Acetyltransf_1"/>
    <property type="match status" value="1"/>
</dbReference>
<dbReference type="OrthoDB" id="9796171at2"/>
<keyword evidence="2" id="KW-0808">Transferase</keyword>
<dbReference type="HOGENOM" id="CLU_056607_6_1_9"/>
<dbReference type="GO" id="GO:0004343">
    <property type="term" value="F:glucosamine 6-phosphate N-acetyltransferase activity"/>
    <property type="evidence" value="ECO:0007669"/>
    <property type="project" value="TreeGrafter"/>
</dbReference>
<accession>U2KD05</accession>
<dbReference type="InterPro" id="IPR016181">
    <property type="entry name" value="Acyl_CoA_acyltransferase"/>
</dbReference>
<dbReference type="SUPFAM" id="SSF55729">
    <property type="entry name" value="Acyl-CoA N-acyltransferases (Nat)"/>
    <property type="match status" value="1"/>
</dbReference>
<gene>
    <name evidence="2" type="ORF">RUMCAL_01218</name>
</gene>
<organism evidence="2 3">
    <name type="scientific">Ruminococcus callidus ATCC 27760</name>
    <dbReference type="NCBI Taxonomy" id="411473"/>
    <lineage>
        <taxon>Bacteria</taxon>
        <taxon>Bacillati</taxon>
        <taxon>Bacillota</taxon>
        <taxon>Clostridia</taxon>
        <taxon>Eubacteriales</taxon>
        <taxon>Oscillospiraceae</taxon>
        <taxon>Ruminococcus</taxon>
    </lineage>
</organism>
<reference evidence="2 3" key="1">
    <citation type="submission" date="2013-07" db="EMBL/GenBank/DDBJ databases">
        <authorList>
            <person name="Weinstock G."/>
            <person name="Sodergren E."/>
            <person name="Wylie T."/>
            <person name="Fulton L."/>
            <person name="Fulton R."/>
            <person name="Fronick C."/>
            <person name="O'Laughlin M."/>
            <person name="Godfrey J."/>
            <person name="Miner T."/>
            <person name="Herter B."/>
            <person name="Appelbaum E."/>
            <person name="Cordes M."/>
            <person name="Lek S."/>
            <person name="Wollam A."/>
            <person name="Pepin K.H."/>
            <person name="Palsikar V.B."/>
            <person name="Mitreva M."/>
            <person name="Wilson R.K."/>
        </authorList>
    </citation>
    <scope>NUCLEOTIDE SEQUENCE [LARGE SCALE GENOMIC DNA]</scope>
    <source>
        <strain evidence="2 3">ATCC 27760</strain>
    </source>
</reference>
<dbReference type="Proteomes" id="UP000016662">
    <property type="component" value="Unassembled WGS sequence"/>
</dbReference>